<protein>
    <submittedName>
        <fullName evidence="1">Uncharacterized protein</fullName>
    </submittedName>
</protein>
<dbReference type="EMBL" id="LIRS01000139">
    <property type="protein sequence ID" value="KOY21435.1"/>
    <property type="molecule type" value="Genomic_DNA"/>
</dbReference>
<evidence type="ECO:0000313" key="1">
    <source>
        <dbReference type="EMBL" id="KOY21435.1"/>
    </source>
</evidence>
<accession>A0AAW3IPG1</accession>
<organism evidence="1 2">
    <name type="scientific">Vibrio parahaemolyticus</name>
    <dbReference type="NCBI Taxonomy" id="670"/>
    <lineage>
        <taxon>Bacteria</taxon>
        <taxon>Pseudomonadati</taxon>
        <taxon>Pseudomonadota</taxon>
        <taxon>Gammaproteobacteria</taxon>
        <taxon>Vibrionales</taxon>
        <taxon>Vibrionaceae</taxon>
        <taxon>Vibrio</taxon>
    </lineage>
</organism>
<reference evidence="1 2" key="1">
    <citation type="submission" date="2015-07" db="EMBL/GenBank/DDBJ databases">
        <title>Foodborne Vibrio parahaemolyticus Isolates.</title>
        <authorList>
            <person name="Ronholm J."/>
            <person name="Petronella N."/>
            <person name="Kenwell R."/>
            <person name="Banerjee S."/>
        </authorList>
    </citation>
    <scope>NUCLEOTIDE SEQUENCE [LARGE SCALE GENOMIC DNA]</scope>
    <source>
        <strain evidence="1 2">HS-06-05</strain>
    </source>
</reference>
<comment type="caution">
    <text evidence="1">The sequence shown here is derived from an EMBL/GenBank/DDBJ whole genome shotgun (WGS) entry which is preliminary data.</text>
</comment>
<evidence type="ECO:0000313" key="2">
    <source>
        <dbReference type="Proteomes" id="UP000037697"/>
    </source>
</evidence>
<proteinExistence type="predicted"/>
<dbReference type="RefSeq" id="WP_020841349.1">
    <property type="nucleotide sequence ID" value="NZ_CP046788.1"/>
</dbReference>
<name>A0AAW3IPG1_VIBPH</name>
<sequence>MQKKIAHLNIKNKPLDPYEILKNKSNRISWNGLSDSEKFVDKENLMDWFVLLRDYSEDTVKAVVIDGLLENQFHKVTFILQLAMTPDFQSLGSKQVYELLYDFVSRTPKSVLAWIDEKDYQMSRDVLALLSRNR</sequence>
<dbReference type="AlphaFoldDB" id="A0AAW3IPG1"/>
<gene>
    <name evidence="1" type="ORF">ACX05_21935</name>
</gene>
<dbReference type="Proteomes" id="UP000037697">
    <property type="component" value="Unassembled WGS sequence"/>
</dbReference>